<evidence type="ECO:0000313" key="3">
    <source>
        <dbReference type="Proteomes" id="UP001345963"/>
    </source>
</evidence>
<comment type="caution">
    <text evidence="2">The sequence shown here is derived from an EMBL/GenBank/DDBJ whole genome shotgun (WGS) entry which is preliminary data.</text>
</comment>
<reference evidence="2 3" key="1">
    <citation type="submission" date="2021-07" db="EMBL/GenBank/DDBJ databases">
        <authorList>
            <person name="Palmer J.M."/>
        </authorList>
    </citation>
    <scope>NUCLEOTIDE SEQUENCE [LARGE SCALE GENOMIC DNA]</scope>
    <source>
        <strain evidence="2 3">AT_MEX2019</strain>
        <tissue evidence="2">Muscle</tissue>
    </source>
</reference>
<evidence type="ECO:0000313" key="2">
    <source>
        <dbReference type="EMBL" id="MED6243711.1"/>
    </source>
</evidence>
<gene>
    <name evidence="2" type="ORF">ATANTOWER_025528</name>
</gene>
<name>A0ABU7AZJ4_9TELE</name>
<sequence>MQLSIILVLLLQLSFLTSFTLGVSEGDVQQFFMDALYCIELIQRERTGDISSQDRLYRELADHTQTLSAILSVSLFNELRYHAYRTMIEDLYTCFQSILEEYDAMLRSHELNPRCLLPPTKWTGFPGRPQYDITSLQISHCISIGMNWQQIASAFDQDLTRVVTDILQRTPNAGETYVLGSLASREIRVQRWRVRQCLQEVDPIGRSFRRRRTIRRRVYNVQTPNQLW</sequence>
<protein>
    <submittedName>
        <fullName evidence="2">Uncharacterized protein</fullName>
    </submittedName>
</protein>
<feature type="chain" id="PRO_5045648165" evidence="1">
    <location>
        <begin position="23"/>
        <end position="228"/>
    </location>
</feature>
<organism evidence="2 3">
    <name type="scientific">Ataeniobius toweri</name>
    <dbReference type="NCBI Taxonomy" id="208326"/>
    <lineage>
        <taxon>Eukaryota</taxon>
        <taxon>Metazoa</taxon>
        <taxon>Chordata</taxon>
        <taxon>Craniata</taxon>
        <taxon>Vertebrata</taxon>
        <taxon>Euteleostomi</taxon>
        <taxon>Actinopterygii</taxon>
        <taxon>Neopterygii</taxon>
        <taxon>Teleostei</taxon>
        <taxon>Neoteleostei</taxon>
        <taxon>Acanthomorphata</taxon>
        <taxon>Ovalentaria</taxon>
        <taxon>Atherinomorphae</taxon>
        <taxon>Cyprinodontiformes</taxon>
        <taxon>Goodeidae</taxon>
        <taxon>Ataeniobius</taxon>
    </lineage>
</organism>
<dbReference type="EMBL" id="JAHUTI010035421">
    <property type="protein sequence ID" value="MED6243711.1"/>
    <property type="molecule type" value="Genomic_DNA"/>
</dbReference>
<keyword evidence="3" id="KW-1185">Reference proteome</keyword>
<feature type="signal peptide" evidence="1">
    <location>
        <begin position="1"/>
        <end position="22"/>
    </location>
</feature>
<dbReference type="PANTHER" id="PTHR46791">
    <property type="entry name" value="EXPRESSED PROTEIN"/>
    <property type="match status" value="1"/>
</dbReference>
<accession>A0ABU7AZJ4</accession>
<proteinExistence type="predicted"/>
<dbReference type="PANTHER" id="PTHR46791:SF4">
    <property type="match status" value="1"/>
</dbReference>
<evidence type="ECO:0000256" key="1">
    <source>
        <dbReference type="SAM" id="SignalP"/>
    </source>
</evidence>
<keyword evidence="1" id="KW-0732">Signal</keyword>
<dbReference type="Proteomes" id="UP001345963">
    <property type="component" value="Unassembled WGS sequence"/>
</dbReference>